<evidence type="ECO:0000256" key="3">
    <source>
        <dbReference type="ARBA" id="ARBA00022692"/>
    </source>
</evidence>
<evidence type="ECO:0000256" key="5">
    <source>
        <dbReference type="ARBA" id="ARBA00023136"/>
    </source>
</evidence>
<keyword evidence="3 6" id="KW-0812">Transmembrane</keyword>
<feature type="transmembrane region" description="Helical" evidence="6">
    <location>
        <begin position="214"/>
        <end position="231"/>
    </location>
</feature>
<feature type="transmembrane region" description="Helical" evidence="6">
    <location>
        <begin position="60"/>
        <end position="85"/>
    </location>
</feature>
<reference evidence="7 8" key="1">
    <citation type="submission" date="2020-12" db="EMBL/GenBank/DDBJ databases">
        <authorList>
            <person name="Lu T."/>
            <person name="Wang Q."/>
            <person name="Han X."/>
        </authorList>
    </citation>
    <scope>NUCLEOTIDE SEQUENCE [LARGE SCALE GENOMIC DNA]</scope>
    <source>
        <strain evidence="7 8">WQ 585</strain>
    </source>
</reference>
<evidence type="ECO:0000256" key="1">
    <source>
        <dbReference type="ARBA" id="ARBA00004141"/>
    </source>
</evidence>
<keyword evidence="4 6" id="KW-1133">Transmembrane helix</keyword>
<feature type="transmembrane region" description="Helical" evidence="6">
    <location>
        <begin position="237"/>
        <end position="263"/>
    </location>
</feature>
<feature type="transmembrane region" description="Helical" evidence="6">
    <location>
        <begin position="270"/>
        <end position="288"/>
    </location>
</feature>
<dbReference type="RefSeq" id="WP_200233821.1">
    <property type="nucleotide sequence ID" value="NZ_JAENGP010000003.1"/>
</dbReference>
<dbReference type="Pfam" id="PF01594">
    <property type="entry name" value="AI-2E_transport"/>
    <property type="match status" value="1"/>
</dbReference>
<comment type="caution">
    <text evidence="7">The sequence shown here is derived from an EMBL/GenBank/DDBJ whole genome shotgun (WGS) entry which is preliminary data.</text>
</comment>
<comment type="similarity">
    <text evidence="2">Belongs to the autoinducer-2 exporter (AI-2E) (TC 2.A.86) family.</text>
</comment>
<feature type="transmembrane region" description="Helical" evidence="6">
    <location>
        <begin position="308"/>
        <end position="339"/>
    </location>
</feature>
<feature type="transmembrane region" description="Helical" evidence="6">
    <location>
        <begin position="12"/>
        <end position="29"/>
    </location>
</feature>
<evidence type="ECO:0000313" key="8">
    <source>
        <dbReference type="Proteomes" id="UP000635316"/>
    </source>
</evidence>
<name>A0ABS1EBA3_9BURK</name>
<dbReference type="Proteomes" id="UP000635316">
    <property type="component" value="Unassembled WGS sequence"/>
</dbReference>
<evidence type="ECO:0000256" key="4">
    <source>
        <dbReference type="ARBA" id="ARBA00022989"/>
    </source>
</evidence>
<comment type="subcellular location">
    <subcellularLocation>
        <location evidence="1">Membrane</location>
        <topology evidence="1">Multi-pass membrane protein</topology>
    </subcellularLocation>
</comment>
<proteinExistence type="inferred from homology"/>
<evidence type="ECO:0000256" key="2">
    <source>
        <dbReference type="ARBA" id="ARBA00009773"/>
    </source>
</evidence>
<evidence type="ECO:0000313" key="7">
    <source>
        <dbReference type="EMBL" id="MBK1780253.1"/>
    </source>
</evidence>
<dbReference type="EMBL" id="JAENGP010000003">
    <property type="protein sequence ID" value="MBK1780253.1"/>
    <property type="molecule type" value="Genomic_DNA"/>
</dbReference>
<accession>A0ABS1EBA3</accession>
<dbReference type="PANTHER" id="PTHR21716">
    <property type="entry name" value="TRANSMEMBRANE PROTEIN"/>
    <property type="match status" value="1"/>
</dbReference>
<evidence type="ECO:0000256" key="6">
    <source>
        <dbReference type="SAM" id="Phobius"/>
    </source>
</evidence>
<gene>
    <name evidence="7" type="ORF">JHL22_03385</name>
</gene>
<sequence length="355" mass="39515">MNEKNLRRNQTLLWSGVGICLLILLYILSPVLTPFMLALALAYILAPGVDLLVRLHLPRWLAVSLMVFLLFAVILGVMLIIIPLLRREINLVLEQLPLWVLQYNTLLAPNIDEWLGVDSKLDISRIRLLLQDAVTGTDSLVTTTINYLKASGSTLVFYIASGLLTPVVLVYLLFDWHTFLNRFSEIIPRRFLNTTLDIGNEIDKLLSSFLRGQILVMLILAIYYSAGLSIADFDSAIPIGVITGLLVFIPYLGFGLGLLLAILSALLQFDGYYGLIAVAIVFGIGQVFESLYLTPKIMGDRIGLHPLVIIFALFVFGEIFGFFGVLLALPISAALSVLIRRVYGQYLNSTFYTNE</sequence>
<organism evidence="7 8">
    <name type="scientific">Advenella mandrilli</name>
    <dbReference type="NCBI Taxonomy" id="2800330"/>
    <lineage>
        <taxon>Bacteria</taxon>
        <taxon>Pseudomonadati</taxon>
        <taxon>Pseudomonadota</taxon>
        <taxon>Betaproteobacteria</taxon>
        <taxon>Burkholderiales</taxon>
        <taxon>Alcaligenaceae</taxon>
    </lineage>
</organism>
<dbReference type="InterPro" id="IPR002549">
    <property type="entry name" value="AI-2E-like"/>
</dbReference>
<keyword evidence="5 6" id="KW-0472">Membrane</keyword>
<protein>
    <submittedName>
        <fullName evidence="7">AI-2E family transporter</fullName>
    </submittedName>
</protein>
<dbReference type="PANTHER" id="PTHR21716:SF64">
    <property type="entry name" value="AI-2 TRANSPORT PROTEIN TQSA"/>
    <property type="match status" value="1"/>
</dbReference>
<feature type="transmembrane region" description="Helical" evidence="6">
    <location>
        <begin position="155"/>
        <end position="174"/>
    </location>
</feature>
<keyword evidence="8" id="KW-1185">Reference proteome</keyword>